<dbReference type="AlphaFoldDB" id="A0A2T2ZRM8"/>
<dbReference type="PANTHER" id="PTHR10578:SF104">
    <property type="entry name" value="CYTOCHROME B2, MITOCHONDRIAL-RELATED"/>
    <property type="match status" value="1"/>
</dbReference>
<comment type="cofactor">
    <cofactor evidence="1">
        <name>FMN</name>
        <dbReference type="ChEBI" id="CHEBI:58210"/>
    </cofactor>
</comment>
<dbReference type="STRING" id="2025994.A0A2T2ZRM8"/>
<keyword evidence="2" id="KW-0560">Oxidoreductase</keyword>
<dbReference type="PANTHER" id="PTHR10578">
    <property type="entry name" value="S -2-HYDROXY-ACID OXIDASE-RELATED"/>
    <property type="match status" value="1"/>
</dbReference>
<reference evidence="4 5" key="1">
    <citation type="journal article" date="2018" name="Mycol. Prog.">
        <title>Coniella lustricola, a new species from submerged detritus.</title>
        <authorList>
            <person name="Raudabaugh D.B."/>
            <person name="Iturriaga T."/>
            <person name="Carver A."/>
            <person name="Mondo S."/>
            <person name="Pangilinan J."/>
            <person name="Lipzen A."/>
            <person name="He G."/>
            <person name="Amirebrahimi M."/>
            <person name="Grigoriev I.V."/>
            <person name="Miller A.N."/>
        </authorList>
    </citation>
    <scope>NUCLEOTIDE SEQUENCE [LARGE SCALE GENOMIC DNA]</scope>
    <source>
        <strain evidence="4 5">B22-T-1</strain>
    </source>
</reference>
<dbReference type="PROSITE" id="PS51349">
    <property type="entry name" value="FMN_HYDROXY_ACID_DH_2"/>
    <property type="match status" value="1"/>
</dbReference>
<evidence type="ECO:0000313" key="4">
    <source>
        <dbReference type="EMBL" id="PSR73502.1"/>
    </source>
</evidence>
<protein>
    <submittedName>
        <fullName evidence="4">FMN-dependent dehydrogenase</fullName>
    </submittedName>
</protein>
<feature type="non-terminal residue" evidence="4">
    <location>
        <position position="1"/>
    </location>
</feature>
<sequence length="300" mass="31810">GELAVARACGEQGIIQTISTNASYPLDEIVSAGRPGQPFFLQLYVNADRAQTAALLRSAKALHIKAIFLTVDAPVPGKREADERILVSSSLTSSAISGAVASNDNKGGGLGRVMAKYIDPTLVWADLRWIKACTTGPDGRSIPLVLKGVQTAADAVLAARSGVVDAILLSNHGGRSLDTTQPAMATLLELHKTCPDIFDHLEVYVDGGFTRGTDVLKAVALGAVAVGIGRPWLYAVGYGQQGVEHLCEILKDELETSMKMCGLTDVAHAHPGIVNTAALEPLVRTSDDHPWISWRPKARM</sequence>
<evidence type="ECO:0000256" key="2">
    <source>
        <dbReference type="ARBA" id="ARBA00023002"/>
    </source>
</evidence>
<evidence type="ECO:0000256" key="1">
    <source>
        <dbReference type="ARBA" id="ARBA00001917"/>
    </source>
</evidence>
<gene>
    <name evidence="4" type="ORF">BD289DRAFT_380192</name>
</gene>
<dbReference type="InParanoid" id="A0A2T2ZRM8"/>
<dbReference type="Pfam" id="PF01070">
    <property type="entry name" value="FMN_dh"/>
    <property type="match status" value="1"/>
</dbReference>
<name>A0A2T2ZRM8_9PEZI</name>
<accession>A0A2T2ZRM8</accession>
<dbReference type="InterPro" id="IPR037396">
    <property type="entry name" value="FMN_HAD"/>
</dbReference>
<dbReference type="OrthoDB" id="1925334at2759"/>
<evidence type="ECO:0000313" key="5">
    <source>
        <dbReference type="Proteomes" id="UP000241462"/>
    </source>
</evidence>
<evidence type="ECO:0000259" key="3">
    <source>
        <dbReference type="PROSITE" id="PS51349"/>
    </source>
</evidence>
<dbReference type="Proteomes" id="UP000241462">
    <property type="component" value="Unassembled WGS sequence"/>
</dbReference>
<dbReference type="EMBL" id="KZ678974">
    <property type="protein sequence ID" value="PSR73502.1"/>
    <property type="molecule type" value="Genomic_DNA"/>
</dbReference>
<dbReference type="InterPro" id="IPR013785">
    <property type="entry name" value="Aldolase_TIM"/>
</dbReference>
<dbReference type="GO" id="GO:0016491">
    <property type="term" value="F:oxidoreductase activity"/>
    <property type="evidence" value="ECO:0007669"/>
    <property type="project" value="UniProtKB-KW"/>
</dbReference>
<keyword evidence="5" id="KW-1185">Reference proteome</keyword>
<dbReference type="InterPro" id="IPR000262">
    <property type="entry name" value="FMN-dep_DH"/>
</dbReference>
<dbReference type="Gene3D" id="3.20.20.70">
    <property type="entry name" value="Aldolase class I"/>
    <property type="match status" value="1"/>
</dbReference>
<feature type="domain" description="FMN hydroxy acid dehydrogenase" evidence="3">
    <location>
        <begin position="1"/>
        <end position="279"/>
    </location>
</feature>
<organism evidence="4 5">
    <name type="scientific">Coniella lustricola</name>
    <dbReference type="NCBI Taxonomy" id="2025994"/>
    <lineage>
        <taxon>Eukaryota</taxon>
        <taxon>Fungi</taxon>
        <taxon>Dikarya</taxon>
        <taxon>Ascomycota</taxon>
        <taxon>Pezizomycotina</taxon>
        <taxon>Sordariomycetes</taxon>
        <taxon>Sordariomycetidae</taxon>
        <taxon>Diaporthales</taxon>
        <taxon>Schizoparmaceae</taxon>
        <taxon>Coniella</taxon>
    </lineage>
</organism>
<dbReference type="SUPFAM" id="SSF51395">
    <property type="entry name" value="FMN-linked oxidoreductases"/>
    <property type="match status" value="1"/>
</dbReference>
<proteinExistence type="predicted"/>